<reference evidence="8" key="2">
    <citation type="submission" date="2021-02" db="EMBL/GenBank/DDBJ databases">
        <authorList>
            <person name="Kimball J.A."/>
            <person name="Haas M.W."/>
            <person name="Macchietto M."/>
            <person name="Kono T."/>
            <person name="Duquette J."/>
            <person name="Shao M."/>
        </authorList>
    </citation>
    <scope>NUCLEOTIDE SEQUENCE</scope>
    <source>
        <tissue evidence="8">Fresh leaf tissue</tissue>
    </source>
</reference>
<accession>A0A8J6C004</accession>
<evidence type="ECO:0000256" key="1">
    <source>
        <dbReference type="ARBA" id="ARBA00004606"/>
    </source>
</evidence>
<sequence length="545" mass="59316">MPSPALAGRRRLAPRKAASNTGEREAPTAARAINGRSPASRRRRRAPPHSRHALTRPWLAGCLLGSRLLRIKAEKPVSSAATPRCHPFASMEPFAAAVPRKAAVDLRCLLSVAAGAVFALLLLLAAAPTPLRSASLFLTPFHASTEPSTSARSLPPLFVEPTLFRPAPPPPASPPRFAYLISGSAGDASMLRRCLLALYHPRNSYILHLDAQAPDSDRAELAAFVAAHPVLAAAGNVRIIEKANLVTYRGPTMVTTTLHAAATFLWGEGAGRGADWDWFINLSASDYPLVTQDDLMHVFSKLPHDLNFIDHTSDIGWKAFARAMPMIVDPGLYMKTKGELFWIPERRSLPTAFKLFTGSAWMVLSRPFVEYTIWGWDNLPRTVLMYYANFISSPEGYFHTVVCNADGFKNTTVNHDLHFISWDNPPMQHPHYLTVGDWDRMVASDAPFARKFRRDDPVLDRIDADILSRRGPGGTVAPGGWCGGGGSGGGDNRTGADPCTAASVVAGDTAVLRPGPGAERLQRLVTSLLSEQNFRPRQCKVAETN</sequence>
<dbReference type="Pfam" id="PF02485">
    <property type="entry name" value="Branch"/>
    <property type="match status" value="1"/>
</dbReference>
<dbReference type="PANTHER" id="PTHR45719:SF6">
    <property type="entry name" value="BETA-1-3-GALACTOSYL-O-GLYCOSYL-GLYCOPROTEIN, PUTATIVE, EXPRESSED-RELATED"/>
    <property type="match status" value="1"/>
</dbReference>
<evidence type="ECO:0000256" key="5">
    <source>
        <dbReference type="ARBA" id="ARBA00023180"/>
    </source>
</evidence>
<reference evidence="8" key="1">
    <citation type="journal article" date="2021" name="bioRxiv">
        <title>Whole Genome Assembly and Annotation of Northern Wild Rice, Zizania palustris L., Supports a Whole Genome Duplication in the Zizania Genus.</title>
        <authorList>
            <person name="Haas M."/>
            <person name="Kono T."/>
            <person name="Macchietto M."/>
            <person name="Millas R."/>
            <person name="McGilp L."/>
            <person name="Shao M."/>
            <person name="Duquette J."/>
            <person name="Hirsch C.N."/>
            <person name="Kimball J."/>
        </authorList>
    </citation>
    <scope>NUCLEOTIDE SEQUENCE</scope>
    <source>
        <tissue evidence="8">Fresh leaf tissue</tissue>
    </source>
</reference>
<dbReference type="Proteomes" id="UP000729402">
    <property type="component" value="Unassembled WGS sequence"/>
</dbReference>
<evidence type="ECO:0000256" key="2">
    <source>
        <dbReference type="ARBA" id="ARBA00022676"/>
    </source>
</evidence>
<dbReference type="OrthoDB" id="2019572at2759"/>
<evidence type="ECO:0000313" key="9">
    <source>
        <dbReference type="Proteomes" id="UP000729402"/>
    </source>
</evidence>
<keyword evidence="5" id="KW-0325">Glycoprotein</keyword>
<organism evidence="8 9">
    <name type="scientific">Zizania palustris</name>
    <name type="common">Northern wild rice</name>
    <dbReference type="NCBI Taxonomy" id="103762"/>
    <lineage>
        <taxon>Eukaryota</taxon>
        <taxon>Viridiplantae</taxon>
        <taxon>Streptophyta</taxon>
        <taxon>Embryophyta</taxon>
        <taxon>Tracheophyta</taxon>
        <taxon>Spermatophyta</taxon>
        <taxon>Magnoliopsida</taxon>
        <taxon>Liliopsida</taxon>
        <taxon>Poales</taxon>
        <taxon>Poaceae</taxon>
        <taxon>BOP clade</taxon>
        <taxon>Oryzoideae</taxon>
        <taxon>Oryzeae</taxon>
        <taxon>Zizaniinae</taxon>
        <taxon>Zizania</taxon>
    </lineage>
</organism>
<evidence type="ECO:0000313" key="8">
    <source>
        <dbReference type="EMBL" id="KAG8097825.1"/>
    </source>
</evidence>
<evidence type="ECO:0008006" key="10">
    <source>
        <dbReference type="Google" id="ProtNLM"/>
    </source>
</evidence>
<feature type="transmembrane region" description="Helical" evidence="7">
    <location>
        <begin position="108"/>
        <end position="127"/>
    </location>
</feature>
<evidence type="ECO:0000256" key="3">
    <source>
        <dbReference type="ARBA" id="ARBA00022679"/>
    </source>
</evidence>
<proteinExistence type="predicted"/>
<keyword evidence="2" id="KW-0328">Glycosyltransferase</keyword>
<dbReference type="GO" id="GO:0015020">
    <property type="term" value="F:glucuronosyltransferase activity"/>
    <property type="evidence" value="ECO:0007669"/>
    <property type="project" value="InterPro"/>
</dbReference>
<gene>
    <name evidence="8" type="ORF">GUJ93_ZPchr0013g35688</name>
</gene>
<keyword evidence="7" id="KW-0812">Transmembrane</keyword>
<keyword evidence="9" id="KW-1185">Reference proteome</keyword>
<evidence type="ECO:0000256" key="7">
    <source>
        <dbReference type="SAM" id="Phobius"/>
    </source>
</evidence>
<protein>
    <recommendedName>
        <fullName evidence="10">BGGP Beta-1-3-galactosyl-O-glycosyl-glycoprotein</fullName>
    </recommendedName>
</protein>
<dbReference type="InterPro" id="IPR003406">
    <property type="entry name" value="Glyco_trans_14"/>
</dbReference>
<comment type="subcellular location">
    <subcellularLocation>
        <location evidence="1">Membrane</location>
        <topology evidence="1">Single-pass type II membrane protein</topology>
    </subcellularLocation>
</comment>
<keyword evidence="3" id="KW-0808">Transferase</keyword>
<evidence type="ECO:0000256" key="6">
    <source>
        <dbReference type="SAM" id="MobiDB-lite"/>
    </source>
</evidence>
<dbReference type="GO" id="GO:0016020">
    <property type="term" value="C:membrane"/>
    <property type="evidence" value="ECO:0007669"/>
    <property type="project" value="UniProtKB-SubCell"/>
</dbReference>
<feature type="region of interest" description="Disordered" evidence="6">
    <location>
        <begin position="1"/>
        <end position="51"/>
    </location>
</feature>
<dbReference type="EMBL" id="JAAALK010000079">
    <property type="protein sequence ID" value="KAG8097825.1"/>
    <property type="molecule type" value="Genomic_DNA"/>
</dbReference>
<name>A0A8J6C004_ZIZPA</name>
<keyword evidence="7" id="KW-1133">Transmembrane helix</keyword>
<dbReference type="InterPro" id="IPR044610">
    <property type="entry name" value="GLCAT14A/B/C"/>
</dbReference>
<evidence type="ECO:0000256" key="4">
    <source>
        <dbReference type="ARBA" id="ARBA00023136"/>
    </source>
</evidence>
<feature type="compositionally biased region" description="Basic residues" evidence="6">
    <location>
        <begin position="39"/>
        <end position="51"/>
    </location>
</feature>
<dbReference type="AlphaFoldDB" id="A0A8J6C004"/>
<dbReference type="PANTHER" id="PTHR45719">
    <property type="entry name" value="GLYCOSYLTRANSFERASE"/>
    <property type="match status" value="1"/>
</dbReference>
<keyword evidence="4 7" id="KW-0472">Membrane</keyword>
<comment type="caution">
    <text evidence="8">The sequence shown here is derived from an EMBL/GenBank/DDBJ whole genome shotgun (WGS) entry which is preliminary data.</text>
</comment>